<evidence type="ECO:0000313" key="1">
    <source>
        <dbReference type="EMBL" id="RGS18011.1"/>
    </source>
</evidence>
<comment type="caution">
    <text evidence="1">The sequence shown here is derived from an EMBL/GenBank/DDBJ whole genome shotgun (WGS) entry which is preliminary data.</text>
</comment>
<name>A0A3E5E237_9BACT</name>
<dbReference type="AlphaFoldDB" id="A0A3E5E237"/>
<dbReference type="EMBL" id="QRVA01000006">
    <property type="protein sequence ID" value="RGS18011.1"/>
    <property type="molecule type" value="Genomic_DNA"/>
</dbReference>
<proteinExistence type="predicted"/>
<gene>
    <name evidence="1" type="ORF">DWY11_04305</name>
</gene>
<dbReference type="Proteomes" id="UP000283872">
    <property type="component" value="Unassembled WGS sequence"/>
</dbReference>
<evidence type="ECO:0000313" key="2">
    <source>
        <dbReference type="Proteomes" id="UP000283872"/>
    </source>
</evidence>
<organism evidence="1 2">
    <name type="scientific">Segatella copri</name>
    <dbReference type="NCBI Taxonomy" id="165179"/>
    <lineage>
        <taxon>Bacteria</taxon>
        <taxon>Pseudomonadati</taxon>
        <taxon>Bacteroidota</taxon>
        <taxon>Bacteroidia</taxon>
        <taxon>Bacteroidales</taxon>
        <taxon>Prevotellaceae</taxon>
        <taxon>Segatella</taxon>
    </lineage>
</organism>
<protein>
    <submittedName>
        <fullName evidence="1">Uncharacterized protein</fullName>
    </submittedName>
</protein>
<sequence>MAKLADYYICDLRYTEEGYVILDEDEVQPQVYEDNDEYIKEFWGEYPFIGKFPVMYRGKLVDVLVFKDFEQYFGVFKDEGKCMKDYIVVKDYICEPDRKPEVVAQFDTREKAEEYSLEHEGLYWVYEMSNEW</sequence>
<dbReference type="RefSeq" id="WP_117587009.1">
    <property type="nucleotide sequence ID" value="NZ_QRVA01000006.1"/>
</dbReference>
<reference evidence="1 2" key="1">
    <citation type="submission" date="2018-08" db="EMBL/GenBank/DDBJ databases">
        <title>A genome reference for cultivated species of the human gut microbiota.</title>
        <authorList>
            <person name="Zou Y."/>
            <person name="Xue W."/>
            <person name="Luo G."/>
        </authorList>
    </citation>
    <scope>NUCLEOTIDE SEQUENCE [LARGE SCALE GENOMIC DNA]</scope>
    <source>
        <strain evidence="1 2">AF24-12</strain>
    </source>
</reference>
<accession>A0A3E5E237</accession>